<evidence type="ECO:0000313" key="1">
    <source>
        <dbReference type="EMBL" id="KAH7060425.1"/>
    </source>
</evidence>
<sequence length="242" mass="26308">MAQPADVDARSHNTVAADRTSTFQLSSSFPLSAPGSGRQNLEDRAWRLRNKRASGLDVSIVDLEITTSFGSTPLPGLFQPFLRRSLSLGLLYTNVQQPVCLLLLTCASQSAQTHSGAFGGQPKSLCLATREASHFGDDTTDPLHSLGRATATTYNHASHGIPRRPDKGAVSLAHCIRRPVYAPRIPWSCMDIPRSLGIIRRARRCFAASRRACHSKWSHCSGAPQTTDRTSLQHVACSTSQM</sequence>
<gene>
    <name evidence="1" type="ORF">B0J12DRAFT_332170</name>
</gene>
<organism evidence="1 2">
    <name type="scientific">Macrophomina phaseolina</name>
    <dbReference type="NCBI Taxonomy" id="35725"/>
    <lineage>
        <taxon>Eukaryota</taxon>
        <taxon>Fungi</taxon>
        <taxon>Dikarya</taxon>
        <taxon>Ascomycota</taxon>
        <taxon>Pezizomycotina</taxon>
        <taxon>Dothideomycetes</taxon>
        <taxon>Dothideomycetes incertae sedis</taxon>
        <taxon>Botryosphaeriales</taxon>
        <taxon>Botryosphaeriaceae</taxon>
        <taxon>Macrophomina</taxon>
    </lineage>
</organism>
<protein>
    <submittedName>
        <fullName evidence="1">Uncharacterized protein</fullName>
    </submittedName>
</protein>
<keyword evidence="2" id="KW-1185">Reference proteome</keyword>
<dbReference type="Proteomes" id="UP000774617">
    <property type="component" value="Unassembled WGS sequence"/>
</dbReference>
<reference evidence="1 2" key="1">
    <citation type="journal article" date="2021" name="Nat. Commun.">
        <title>Genetic determinants of endophytism in the Arabidopsis root mycobiome.</title>
        <authorList>
            <person name="Mesny F."/>
            <person name="Miyauchi S."/>
            <person name="Thiergart T."/>
            <person name="Pickel B."/>
            <person name="Atanasova L."/>
            <person name="Karlsson M."/>
            <person name="Huettel B."/>
            <person name="Barry K.W."/>
            <person name="Haridas S."/>
            <person name="Chen C."/>
            <person name="Bauer D."/>
            <person name="Andreopoulos W."/>
            <person name="Pangilinan J."/>
            <person name="LaButti K."/>
            <person name="Riley R."/>
            <person name="Lipzen A."/>
            <person name="Clum A."/>
            <person name="Drula E."/>
            <person name="Henrissat B."/>
            <person name="Kohler A."/>
            <person name="Grigoriev I.V."/>
            <person name="Martin F.M."/>
            <person name="Hacquard S."/>
        </authorList>
    </citation>
    <scope>NUCLEOTIDE SEQUENCE [LARGE SCALE GENOMIC DNA]</scope>
    <source>
        <strain evidence="1 2">MPI-SDFR-AT-0080</strain>
    </source>
</reference>
<name>A0ABQ8GLY9_9PEZI</name>
<comment type="caution">
    <text evidence="1">The sequence shown here is derived from an EMBL/GenBank/DDBJ whole genome shotgun (WGS) entry which is preliminary data.</text>
</comment>
<evidence type="ECO:0000313" key="2">
    <source>
        <dbReference type="Proteomes" id="UP000774617"/>
    </source>
</evidence>
<dbReference type="EMBL" id="JAGTJR010000005">
    <property type="protein sequence ID" value="KAH7060425.1"/>
    <property type="molecule type" value="Genomic_DNA"/>
</dbReference>
<accession>A0ABQ8GLY9</accession>
<proteinExistence type="predicted"/>